<organism evidence="2 3">
    <name type="scientific">Rasamsonia emersonii (strain ATCC 16479 / CBS 393.64 / IMI 116815)</name>
    <dbReference type="NCBI Taxonomy" id="1408163"/>
    <lineage>
        <taxon>Eukaryota</taxon>
        <taxon>Fungi</taxon>
        <taxon>Dikarya</taxon>
        <taxon>Ascomycota</taxon>
        <taxon>Pezizomycotina</taxon>
        <taxon>Eurotiomycetes</taxon>
        <taxon>Eurotiomycetidae</taxon>
        <taxon>Eurotiales</taxon>
        <taxon>Trichocomaceae</taxon>
        <taxon>Rasamsonia</taxon>
    </lineage>
</organism>
<dbReference type="GeneID" id="25321698"/>
<proteinExistence type="predicted"/>
<evidence type="ECO:0008006" key="4">
    <source>
        <dbReference type="Google" id="ProtNLM"/>
    </source>
</evidence>
<dbReference type="AlphaFoldDB" id="A0A0F4YET9"/>
<dbReference type="RefSeq" id="XP_013323262.1">
    <property type="nucleotide sequence ID" value="XM_013467808.1"/>
</dbReference>
<protein>
    <recommendedName>
        <fullName evidence="4">Serine/threonine-protein kinase ppk6</fullName>
    </recommendedName>
</protein>
<gene>
    <name evidence="2" type="ORF">T310_9768</name>
</gene>
<feature type="compositionally biased region" description="Polar residues" evidence="1">
    <location>
        <begin position="140"/>
        <end position="150"/>
    </location>
</feature>
<reference evidence="2 3" key="1">
    <citation type="submission" date="2015-04" db="EMBL/GenBank/DDBJ databases">
        <authorList>
            <person name="Heijne W.H."/>
            <person name="Fedorova N.D."/>
            <person name="Nierman W.C."/>
            <person name="Vollebregt A.W."/>
            <person name="Zhao Z."/>
            <person name="Wu L."/>
            <person name="Kumar M."/>
            <person name="Stam H."/>
            <person name="van den Berg M.A."/>
            <person name="Pel H.J."/>
        </authorList>
    </citation>
    <scope>NUCLEOTIDE SEQUENCE [LARGE SCALE GENOMIC DNA]</scope>
    <source>
        <strain evidence="2 3">CBS 393.64</strain>
    </source>
</reference>
<accession>A0A0F4YET9</accession>
<feature type="compositionally biased region" description="Polar residues" evidence="1">
    <location>
        <begin position="242"/>
        <end position="266"/>
    </location>
</feature>
<sequence>MSADLLAEFGTGVTSSSSRASNNNHNNNNNNRSSQQQQQQHAKSAFPDLGLESFGPVASTTNPSYNHGPVRTSGGAGGGGLWRRDDQGAEVLFDASTEDVPTGDDDDDWGEFESADPVADKKLVDVEVDDEPNPKIPPASTHSTSSKPINTSQTSALLDLLSLDDTPSSTNKAPATSAPQSQAPAQTSSTASFRDPILQQRNTSTKSSDDQFDDDWGDFVDGFEESRPAAPGPAGTVKANPPSLTRPSQVRHTVESASKPNNQSSKPEVRPTNIPPPSILLQLFPSIFEEFREGGYKAKHDPGSTASDFAPRLASTLKVAARIIAGRALRWKRDTILSQSTKIGPSRSGKAGGMKLSSVSKSESVKEEQEAVGVIEAWRRHAAFFNSAILSSGGRPVPVVTDRIRIETAGPSQGALTAPHACALCGLKRDERLPKIDENVEDSFGEWWTEHWGHTDCKRFWDENSKRLQRR</sequence>
<feature type="compositionally biased region" description="Low complexity" evidence="1">
    <location>
        <begin position="151"/>
        <end position="192"/>
    </location>
</feature>
<keyword evidence="3" id="KW-1185">Reference proteome</keyword>
<comment type="caution">
    <text evidence="2">The sequence shown here is derived from an EMBL/GenBank/DDBJ whole genome shotgun (WGS) entry which is preliminary data.</text>
</comment>
<evidence type="ECO:0000256" key="1">
    <source>
        <dbReference type="SAM" id="MobiDB-lite"/>
    </source>
</evidence>
<feature type="compositionally biased region" description="Acidic residues" evidence="1">
    <location>
        <begin position="210"/>
        <end position="223"/>
    </location>
</feature>
<dbReference type="STRING" id="1408163.A0A0F4YET9"/>
<feature type="compositionally biased region" description="Low complexity" evidence="1">
    <location>
        <begin position="15"/>
        <end position="42"/>
    </location>
</feature>
<feature type="compositionally biased region" description="Acidic residues" evidence="1">
    <location>
        <begin position="101"/>
        <end position="114"/>
    </location>
</feature>
<evidence type="ECO:0000313" key="3">
    <source>
        <dbReference type="Proteomes" id="UP000053958"/>
    </source>
</evidence>
<dbReference type="PANTHER" id="PTHR42084:SF1">
    <property type="entry name" value="SERINE_THREONINE-PROTEIN KINASE PPK6"/>
    <property type="match status" value="1"/>
</dbReference>
<feature type="region of interest" description="Disordered" evidence="1">
    <location>
        <begin position="342"/>
        <end position="362"/>
    </location>
</feature>
<name>A0A0F4YET9_RASE3</name>
<dbReference type="EMBL" id="LASV01000747">
    <property type="protein sequence ID" value="KKA16650.1"/>
    <property type="molecule type" value="Genomic_DNA"/>
</dbReference>
<evidence type="ECO:0000313" key="2">
    <source>
        <dbReference type="EMBL" id="KKA16650.1"/>
    </source>
</evidence>
<dbReference type="Proteomes" id="UP000053958">
    <property type="component" value="Unassembled WGS sequence"/>
</dbReference>
<dbReference type="OrthoDB" id="5420391at2759"/>
<feature type="region of interest" description="Disordered" evidence="1">
    <location>
        <begin position="1"/>
        <end position="276"/>
    </location>
</feature>
<dbReference type="PANTHER" id="PTHR42084">
    <property type="entry name" value="YALI0E26631P"/>
    <property type="match status" value="1"/>
</dbReference>